<name>A0A7Z2ZUI7_9BURK</name>
<reference evidence="2 3" key="1">
    <citation type="submission" date="2020-04" db="EMBL/GenBank/DDBJ databases">
        <title>Genome sequencing of novel species.</title>
        <authorList>
            <person name="Heo J."/>
            <person name="Kim S.-J."/>
            <person name="Kim J.-S."/>
            <person name="Hong S.-B."/>
            <person name="Kwon S.-W."/>
        </authorList>
    </citation>
    <scope>NUCLEOTIDE SEQUENCE [LARGE SCALE GENOMIC DNA]</scope>
    <source>
        <strain evidence="2 3">GN2-R2</strain>
    </source>
</reference>
<dbReference type="AlphaFoldDB" id="A0A7Z2ZUI7"/>
<gene>
    <name evidence="2" type="ORF">HH212_21825</name>
</gene>
<keyword evidence="3" id="KW-1185">Reference proteome</keyword>
<evidence type="ECO:0000313" key="3">
    <source>
        <dbReference type="Proteomes" id="UP000502415"/>
    </source>
</evidence>
<dbReference type="EMBL" id="CP051685">
    <property type="protein sequence ID" value="QJE02335.1"/>
    <property type="molecule type" value="Genomic_DNA"/>
</dbReference>
<sequence>MSTPFHSMRRWILILLLVVYPFQVALAMADACYASTASGVTHHAAEGAQASPQIAAAKVAMLQAAVLQAADDGAGPADPHCPACMFGHILTLPSASVAVGVERLADAASAPPAAFPASRPAPRPERPQWTAAAQ</sequence>
<evidence type="ECO:0000256" key="1">
    <source>
        <dbReference type="SAM" id="MobiDB-lite"/>
    </source>
</evidence>
<feature type="compositionally biased region" description="Low complexity" evidence="1">
    <location>
        <begin position="110"/>
        <end position="120"/>
    </location>
</feature>
<feature type="region of interest" description="Disordered" evidence="1">
    <location>
        <begin position="110"/>
        <end position="134"/>
    </location>
</feature>
<dbReference type="RefSeq" id="WP_170204422.1">
    <property type="nucleotide sequence ID" value="NZ_CP051685.1"/>
</dbReference>
<dbReference type="KEGG" id="mfy:HH212_21825"/>
<proteinExistence type="predicted"/>
<organism evidence="2 3">
    <name type="scientific">Massilia forsythiae</name>
    <dbReference type="NCBI Taxonomy" id="2728020"/>
    <lineage>
        <taxon>Bacteria</taxon>
        <taxon>Pseudomonadati</taxon>
        <taxon>Pseudomonadota</taxon>
        <taxon>Betaproteobacteria</taxon>
        <taxon>Burkholderiales</taxon>
        <taxon>Oxalobacteraceae</taxon>
        <taxon>Telluria group</taxon>
        <taxon>Massilia</taxon>
    </lineage>
</organism>
<dbReference type="Proteomes" id="UP000502415">
    <property type="component" value="Chromosome"/>
</dbReference>
<evidence type="ECO:0008006" key="4">
    <source>
        <dbReference type="Google" id="ProtNLM"/>
    </source>
</evidence>
<evidence type="ECO:0000313" key="2">
    <source>
        <dbReference type="EMBL" id="QJE02335.1"/>
    </source>
</evidence>
<protein>
    <recommendedName>
        <fullName evidence="4">DUF2946 domain-containing protein</fullName>
    </recommendedName>
</protein>
<accession>A0A7Z2ZUI7</accession>